<evidence type="ECO:0000256" key="3">
    <source>
        <dbReference type="ARBA" id="ARBA00022833"/>
    </source>
</evidence>
<name>A0A9N8H2H6_9STRA</name>
<evidence type="ECO:0000259" key="6">
    <source>
        <dbReference type="PROSITE" id="PS50089"/>
    </source>
</evidence>
<organism evidence="7 8">
    <name type="scientific">Seminavis robusta</name>
    <dbReference type="NCBI Taxonomy" id="568900"/>
    <lineage>
        <taxon>Eukaryota</taxon>
        <taxon>Sar</taxon>
        <taxon>Stramenopiles</taxon>
        <taxon>Ochrophyta</taxon>
        <taxon>Bacillariophyta</taxon>
        <taxon>Bacillariophyceae</taxon>
        <taxon>Bacillariophycidae</taxon>
        <taxon>Naviculales</taxon>
        <taxon>Naviculaceae</taxon>
        <taxon>Seminavis</taxon>
    </lineage>
</organism>
<evidence type="ECO:0000313" key="7">
    <source>
        <dbReference type="EMBL" id="CAB9499628.1"/>
    </source>
</evidence>
<feature type="region of interest" description="Disordered" evidence="5">
    <location>
        <begin position="31"/>
        <end position="134"/>
    </location>
</feature>
<evidence type="ECO:0000256" key="1">
    <source>
        <dbReference type="ARBA" id="ARBA00022723"/>
    </source>
</evidence>
<reference evidence="7" key="1">
    <citation type="submission" date="2020-06" db="EMBL/GenBank/DDBJ databases">
        <authorList>
            <consortium name="Plant Systems Biology data submission"/>
        </authorList>
    </citation>
    <scope>NUCLEOTIDE SEQUENCE</scope>
    <source>
        <strain evidence="7">D6</strain>
    </source>
</reference>
<sequence length="384" mass="43742">MDTDEEMIAVSPICKSTAMMNCPKNDERLDNTTFPGILDKPPSVARPSRPVLQHQHSYAGHEENMTERTETYSNGNGNGNDSMATRAPSGRHFLDGRQLSLPDLSRGLEESFHGMSSPSSSSFMNSPTSQNWIHHPSIRNHHQQHRQQQNRSFRILNDLEGDDAPRQSPVASSSNDSQDDQDDETVDVEETAEERAQREEEESIALAQMLMAEEAMASHRASADFLRMNSDHFSPEDFEALQNALQEEEQADYEEEVDEEAEESQEMSYEALLRLGERLGDVKTDRWTMIADKEIEKLKTFQYDPEKLNNTNGTSGVDQEGRTKDIDDSEIKCLVCQFPYEKGDDLRRLPCGHCFHKDCVDQWLKTKDVCAYCRQSIRPEENDN</sequence>
<dbReference type="PANTHER" id="PTHR45931:SF3">
    <property type="entry name" value="RING ZINC FINGER-CONTAINING PROTEIN"/>
    <property type="match status" value="1"/>
</dbReference>
<gene>
    <name evidence="7" type="ORF">SEMRO_65_G036790.1</name>
</gene>
<keyword evidence="8" id="KW-1185">Reference proteome</keyword>
<dbReference type="PROSITE" id="PS50089">
    <property type="entry name" value="ZF_RING_2"/>
    <property type="match status" value="1"/>
</dbReference>
<dbReference type="SMART" id="SM00184">
    <property type="entry name" value="RING"/>
    <property type="match status" value="1"/>
</dbReference>
<evidence type="ECO:0000256" key="2">
    <source>
        <dbReference type="ARBA" id="ARBA00022771"/>
    </source>
</evidence>
<evidence type="ECO:0000256" key="5">
    <source>
        <dbReference type="SAM" id="MobiDB-lite"/>
    </source>
</evidence>
<protein>
    <submittedName>
        <fullName evidence="7">Protein ligase Arkadia</fullName>
    </submittedName>
</protein>
<keyword evidence="2 4" id="KW-0863">Zinc-finger</keyword>
<keyword evidence="7" id="KW-0436">Ligase</keyword>
<dbReference type="PANTHER" id="PTHR45931">
    <property type="entry name" value="SI:CH211-59O9.10"/>
    <property type="match status" value="1"/>
</dbReference>
<dbReference type="GO" id="GO:0005634">
    <property type="term" value="C:nucleus"/>
    <property type="evidence" value="ECO:0007669"/>
    <property type="project" value="TreeGrafter"/>
</dbReference>
<dbReference type="Pfam" id="PF13639">
    <property type="entry name" value="zf-RING_2"/>
    <property type="match status" value="1"/>
</dbReference>
<feature type="compositionally biased region" description="Low complexity" evidence="5">
    <location>
        <begin position="113"/>
        <end position="129"/>
    </location>
</feature>
<comment type="caution">
    <text evidence="7">The sequence shown here is derived from an EMBL/GenBank/DDBJ whole genome shotgun (WGS) entry which is preliminary data.</text>
</comment>
<dbReference type="GO" id="GO:0016874">
    <property type="term" value="F:ligase activity"/>
    <property type="evidence" value="ECO:0007669"/>
    <property type="project" value="UniProtKB-KW"/>
</dbReference>
<dbReference type="InterPro" id="IPR001841">
    <property type="entry name" value="Znf_RING"/>
</dbReference>
<dbReference type="GO" id="GO:0008270">
    <property type="term" value="F:zinc ion binding"/>
    <property type="evidence" value="ECO:0007669"/>
    <property type="project" value="UniProtKB-KW"/>
</dbReference>
<dbReference type="Proteomes" id="UP001153069">
    <property type="component" value="Unassembled WGS sequence"/>
</dbReference>
<dbReference type="GO" id="GO:0061630">
    <property type="term" value="F:ubiquitin protein ligase activity"/>
    <property type="evidence" value="ECO:0007669"/>
    <property type="project" value="TreeGrafter"/>
</dbReference>
<dbReference type="AlphaFoldDB" id="A0A9N8H2H6"/>
<dbReference type="SUPFAM" id="SSF57850">
    <property type="entry name" value="RING/U-box"/>
    <property type="match status" value="1"/>
</dbReference>
<dbReference type="InterPro" id="IPR013083">
    <property type="entry name" value="Znf_RING/FYVE/PHD"/>
</dbReference>
<dbReference type="GO" id="GO:0006511">
    <property type="term" value="P:ubiquitin-dependent protein catabolic process"/>
    <property type="evidence" value="ECO:0007669"/>
    <property type="project" value="TreeGrafter"/>
</dbReference>
<dbReference type="OrthoDB" id="8062037at2759"/>
<feature type="region of interest" description="Disordered" evidence="5">
    <location>
        <begin position="159"/>
        <end position="202"/>
    </location>
</feature>
<evidence type="ECO:0000256" key="4">
    <source>
        <dbReference type="PROSITE-ProRule" id="PRU00175"/>
    </source>
</evidence>
<keyword evidence="3" id="KW-0862">Zinc</keyword>
<dbReference type="EMBL" id="CAICTM010000064">
    <property type="protein sequence ID" value="CAB9499628.1"/>
    <property type="molecule type" value="Genomic_DNA"/>
</dbReference>
<feature type="compositionally biased region" description="Polar residues" evidence="5">
    <location>
        <begin position="71"/>
        <end position="83"/>
    </location>
</feature>
<feature type="compositionally biased region" description="Acidic residues" evidence="5">
    <location>
        <begin position="177"/>
        <end position="192"/>
    </location>
</feature>
<accession>A0A9N8H2H6</accession>
<evidence type="ECO:0000313" key="8">
    <source>
        <dbReference type="Proteomes" id="UP001153069"/>
    </source>
</evidence>
<proteinExistence type="predicted"/>
<feature type="domain" description="RING-type" evidence="6">
    <location>
        <begin position="333"/>
        <end position="374"/>
    </location>
</feature>
<keyword evidence="1" id="KW-0479">Metal-binding</keyword>
<dbReference type="Gene3D" id="3.30.40.10">
    <property type="entry name" value="Zinc/RING finger domain, C3HC4 (zinc finger)"/>
    <property type="match status" value="1"/>
</dbReference>
<dbReference type="InterPro" id="IPR051834">
    <property type="entry name" value="RING_finger_E3_ligase"/>
</dbReference>
<feature type="compositionally biased region" description="Basic and acidic residues" evidence="5">
    <location>
        <begin position="59"/>
        <end position="70"/>
    </location>
</feature>